<evidence type="ECO:0000313" key="7">
    <source>
        <dbReference type="Proteomes" id="UP000199039"/>
    </source>
</evidence>
<dbReference type="AlphaFoldDB" id="A0A1G6N3M9"/>
<reference evidence="6 7" key="1">
    <citation type="submission" date="2016-09" db="EMBL/GenBank/DDBJ databases">
        <authorList>
            <person name="Capua I."/>
            <person name="De Benedictis P."/>
            <person name="Joannis T."/>
            <person name="Lombin L.H."/>
            <person name="Cattoli G."/>
        </authorList>
    </citation>
    <scope>NUCLEOTIDE SEQUENCE [LARGE SCALE GENOMIC DNA]</scope>
    <source>
        <strain evidence="6 7">ISLP-3</strain>
    </source>
</reference>
<keyword evidence="2" id="KW-0436">Ligase</keyword>
<dbReference type="PANTHER" id="PTHR43201:SF5">
    <property type="entry name" value="MEDIUM-CHAIN ACYL-COA LIGASE ACSF2, MITOCHONDRIAL"/>
    <property type="match status" value="1"/>
</dbReference>
<dbReference type="STRING" id="1814289.SAMN05216410_2045"/>
<evidence type="ECO:0000313" key="6">
    <source>
        <dbReference type="EMBL" id="SDC62442.1"/>
    </source>
</evidence>
<sequence>MPVARQVLAHAATAPDRVAVLAGDAPPLTYAELAARALTESAALMHDGVLPGQVVAIDLAGGAVDALVALLAVDLAGAVALMCDGTWTPAQRAEILAATGPDHHLTALTRSTTPPADGSADEPVPVSDDDLAWGGFTSGSTGRPRAVVRSRGSWTRSFDATSNLTTITAADTVLIPGPLSTSLFCFGAVHAFAVGATVRLAPSVAAALGDLGELGACDVVHLVPAALGVVLDALASPTPPASRLRMAVVGGAALPPGARERAAAHGISVVAYYGATELSFVAIDPDGDGLRPFPGVEIEIRDPSTGLSLTPARPVGGTDGTGTRTTSGLGEVWVRSPWIAHGYLAGARGPLRTADRWASVGDLAELTTSDAGHPRDPSSRLLLRGRGTGAITVGAATVVPEDVEAVLRTVPGVRDVVVLGTPHPRLGQVVTAVVVGRDGADLDLETLDRSCRDRLSPAQRPRRWFSADALPVTGTGKPARAVVQADLAEQNPAYRPARSHSLS</sequence>
<proteinExistence type="inferred from homology"/>
<dbReference type="CDD" id="cd04433">
    <property type="entry name" value="AFD_class_I"/>
    <property type="match status" value="1"/>
</dbReference>
<organism evidence="6 7">
    <name type="scientific">Sanguibacter gelidistatuariae</name>
    <dbReference type="NCBI Taxonomy" id="1814289"/>
    <lineage>
        <taxon>Bacteria</taxon>
        <taxon>Bacillati</taxon>
        <taxon>Actinomycetota</taxon>
        <taxon>Actinomycetes</taxon>
        <taxon>Micrococcales</taxon>
        <taxon>Sanguibacteraceae</taxon>
        <taxon>Sanguibacter</taxon>
    </lineage>
</organism>
<dbReference type="InterPro" id="IPR045851">
    <property type="entry name" value="AMP-bd_C_sf"/>
</dbReference>
<dbReference type="Gene3D" id="3.40.50.12780">
    <property type="entry name" value="N-terminal domain of ligase-like"/>
    <property type="match status" value="1"/>
</dbReference>
<evidence type="ECO:0000256" key="3">
    <source>
        <dbReference type="SAM" id="MobiDB-lite"/>
    </source>
</evidence>
<dbReference type="RefSeq" id="WP_093182916.1">
    <property type="nucleotide sequence ID" value="NZ_FMYH01000003.1"/>
</dbReference>
<keyword evidence="7" id="KW-1185">Reference proteome</keyword>
<evidence type="ECO:0000256" key="2">
    <source>
        <dbReference type="ARBA" id="ARBA00022598"/>
    </source>
</evidence>
<feature type="domain" description="AMP-dependent synthetase/ligase" evidence="4">
    <location>
        <begin position="10"/>
        <end position="344"/>
    </location>
</feature>
<comment type="similarity">
    <text evidence="1">Belongs to the ATP-dependent AMP-binding enzyme family.</text>
</comment>
<dbReference type="SUPFAM" id="SSF56801">
    <property type="entry name" value="Acetyl-CoA synthetase-like"/>
    <property type="match status" value="1"/>
</dbReference>
<evidence type="ECO:0000256" key="1">
    <source>
        <dbReference type="ARBA" id="ARBA00006432"/>
    </source>
</evidence>
<dbReference type="Proteomes" id="UP000199039">
    <property type="component" value="Unassembled WGS sequence"/>
</dbReference>
<evidence type="ECO:0000259" key="4">
    <source>
        <dbReference type="Pfam" id="PF00501"/>
    </source>
</evidence>
<feature type="region of interest" description="Disordered" evidence="3">
    <location>
        <begin position="304"/>
        <end position="327"/>
    </location>
</feature>
<dbReference type="Pfam" id="PF00501">
    <property type="entry name" value="AMP-binding"/>
    <property type="match status" value="1"/>
</dbReference>
<dbReference type="GO" id="GO:0031956">
    <property type="term" value="F:medium-chain fatty acid-CoA ligase activity"/>
    <property type="evidence" value="ECO:0007669"/>
    <property type="project" value="TreeGrafter"/>
</dbReference>
<dbReference type="OrthoDB" id="5240965at2"/>
<dbReference type="InterPro" id="IPR025110">
    <property type="entry name" value="AMP-bd_C"/>
</dbReference>
<feature type="domain" description="AMP-binding enzyme C-terminal" evidence="5">
    <location>
        <begin position="403"/>
        <end position="477"/>
    </location>
</feature>
<dbReference type="Gene3D" id="3.30.300.30">
    <property type="match status" value="1"/>
</dbReference>
<dbReference type="PANTHER" id="PTHR43201">
    <property type="entry name" value="ACYL-COA SYNTHETASE"/>
    <property type="match status" value="1"/>
</dbReference>
<dbReference type="InterPro" id="IPR000873">
    <property type="entry name" value="AMP-dep_synth/lig_dom"/>
</dbReference>
<accession>A0A1G6N3M9</accession>
<dbReference type="EMBL" id="FMYH01000003">
    <property type="protein sequence ID" value="SDC62442.1"/>
    <property type="molecule type" value="Genomic_DNA"/>
</dbReference>
<evidence type="ECO:0000259" key="5">
    <source>
        <dbReference type="Pfam" id="PF13193"/>
    </source>
</evidence>
<protein>
    <submittedName>
        <fullName evidence="6">Long-chain acyl-CoA synthetase</fullName>
    </submittedName>
</protein>
<name>A0A1G6N3M9_9MICO</name>
<dbReference type="Pfam" id="PF13193">
    <property type="entry name" value="AMP-binding_C"/>
    <property type="match status" value="1"/>
</dbReference>
<dbReference type="GO" id="GO:0006631">
    <property type="term" value="P:fatty acid metabolic process"/>
    <property type="evidence" value="ECO:0007669"/>
    <property type="project" value="TreeGrafter"/>
</dbReference>
<gene>
    <name evidence="6" type="ORF">SAMN05216410_2045</name>
</gene>
<dbReference type="InterPro" id="IPR042099">
    <property type="entry name" value="ANL_N_sf"/>
</dbReference>